<feature type="transmembrane region" description="Helical" evidence="5">
    <location>
        <begin position="107"/>
        <end position="127"/>
    </location>
</feature>
<name>A0ABN3WR91_STRTU</name>
<evidence type="ECO:0000256" key="2">
    <source>
        <dbReference type="ARBA" id="ARBA00022692"/>
    </source>
</evidence>
<evidence type="ECO:0008006" key="8">
    <source>
        <dbReference type="Google" id="ProtNLM"/>
    </source>
</evidence>
<comment type="subcellular location">
    <subcellularLocation>
        <location evidence="1">Membrane</location>
        <topology evidence="1">Multi-pass membrane protein</topology>
    </subcellularLocation>
</comment>
<evidence type="ECO:0000313" key="6">
    <source>
        <dbReference type="EMBL" id="GAA2922681.1"/>
    </source>
</evidence>
<evidence type="ECO:0000256" key="5">
    <source>
        <dbReference type="SAM" id="Phobius"/>
    </source>
</evidence>
<keyword evidence="4 5" id="KW-0472">Membrane</keyword>
<dbReference type="Gene3D" id="1.20.1740.10">
    <property type="entry name" value="Amino acid/polyamine transporter I"/>
    <property type="match status" value="1"/>
</dbReference>
<evidence type="ECO:0000313" key="7">
    <source>
        <dbReference type="Proteomes" id="UP001501102"/>
    </source>
</evidence>
<organism evidence="6 7">
    <name type="scientific">Streptomyces thioluteus</name>
    <dbReference type="NCBI Taxonomy" id="66431"/>
    <lineage>
        <taxon>Bacteria</taxon>
        <taxon>Bacillati</taxon>
        <taxon>Actinomycetota</taxon>
        <taxon>Actinomycetes</taxon>
        <taxon>Kitasatosporales</taxon>
        <taxon>Streptomycetaceae</taxon>
        <taxon>Streptomyces</taxon>
    </lineage>
</organism>
<dbReference type="EMBL" id="BAAAXZ010000070">
    <property type="protein sequence ID" value="GAA2922681.1"/>
    <property type="molecule type" value="Genomic_DNA"/>
</dbReference>
<reference evidence="6 7" key="1">
    <citation type="journal article" date="2019" name="Int. J. Syst. Evol. Microbiol.">
        <title>The Global Catalogue of Microorganisms (GCM) 10K type strain sequencing project: providing services to taxonomists for standard genome sequencing and annotation.</title>
        <authorList>
            <consortium name="The Broad Institute Genomics Platform"/>
            <consortium name="The Broad Institute Genome Sequencing Center for Infectious Disease"/>
            <person name="Wu L."/>
            <person name="Ma J."/>
        </authorList>
    </citation>
    <scope>NUCLEOTIDE SEQUENCE [LARGE SCALE GENOMIC DNA]</scope>
    <source>
        <strain evidence="6 7">JCM 4087</strain>
    </source>
</reference>
<feature type="transmembrane region" description="Helical" evidence="5">
    <location>
        <begin position="12"/>
        <end position="42"/>
    </location>
</feature>
<dbReference type="InterPro" id="IPR002293">
    <property type="entry name" value="AA/rel_permease1"/>
</dbReference>
<proteinExistence type="predicted"/>
<comment type="caution">
    <text evidence="6">The sequence shown here is derived from an EMBL/GenBank/DDBJ whole genome shotgun (WGS) entry which is preliminary data.</text>
</comment>
<feature type="transmembrane region" description="Helical" evidence="5">
    <location>
        <begin position="71"/>
        <end position="95"/>
    </location>
</feature>
<evidence type="ECO:0000256" key="1">
    <source>
        <dbReference type="ARBA" id="ARBA00004141"/>
    </source>
</evidence>
<dbReference type="PANTHER" id="PTHR47704:SF1">
    <property type="entry name" value="POTASSIUM TRANSPORTER KIMA"/>
    <property type="match status" value="1"/>
</dbReference>
<dbReference type="Proteomes" id="UP001501102">
    <property type="component" value="Unassembled WGS sequence"/>
</dbReference>
<sequence>MASVAYGPESIVLVLAAAGAHGLGFTLPVTLAIAALLAVLVLSYRQVISAFPDGGGSYAVARRHLGRRTSLVTAASLVLDYVLNVAVSVTAGVAALTSAFPSLYDDRLWICLAVLVLVTGVNLRGIAEIGQGVHDPDGGLRRFDPDRDRRRPLP</sequence>
<dbReference type="PANTHER" id="PTHR47704">
    <property type="entry name" value="POTASSIUM TRANSPORTER KIMA"/>
    <property type="match status" value="1"/>
</dbReference>
<accession>A0ABN3WR91</accession>
<evidence type="ECO:0000256" key="4">
    <source>
        <dbReference type="ARBA" id="ARBA00023136"/>
    </source>
</evidence>
<keyword evidence="3 5" id="KW-1133">Transmembrane helix</keyword>
<dbReference type="InterPro" id="IPR053153">
    <property type="entry name" value="APC_K+_Transporter"/>
</dbReference>
<evidence type="ECO:0000256" key="3">
    <source>
        <dbReference type="ARBA" id="ARBA00022989"/>
    </source>
</evidence>
<dbReference type="Pfam" id="PF13520">
    <property type="entry name" value="AA_permease_2"/>
    <property type="match status" value="1"/>
</dbReference>
<keyword evidence="7" id="KW-1185">Reference proteome</keyword>
<protein>
    <recommendedName>
        <fullName evidence="8">Amino acid permease</fullName>
    </recommendedName>
</protein>
<keyword evidence="2 5" id="KW-0812">Transmembrane</keyword>
<gene>
    <name evidence="6" type="ORF">GCM10020221_18510</name>
</gene>